<reference evidence="2 3" key="1">
    <citation type="journal article" date="2007" name="Appl. Environ. Microbiol.">
        <title>Genome sequence of the cellulolytic gliding bacterium Cytophaga hutchinsonii.</title>
        <authorList>
            <person name="Xie G."/>
            <person name="Bruce D.C."/>
            <person name="Challacombe J.F."/>
            <person name="Chertkov O."/>
            <person name="Detter J.C."/>
            <person name="Gilna P."/>
            <person name="Han C.S."/>
            <person name="Lucas S."/>
            <person name="Misra M."/>
            <person name="Myers G.L."/>
            <person name="Richardson P."/>
            <person name="Tapia R."/>
            <person name="Thayer N."/>
            <person name="Thompson L.S."/>
            <person name="Brettin T.S."/>
            <person name="Henrissat B."/>
            <person name="Wilson D.B."/>
            <person name="McBride M.J."/>
        </authorList>
    </citation>
    <scope>NUCLEOTIDE SEQUENCE [LARGE SCALE GENOMIC DNA]</scope>
    <source>
        <strain evidence="3">ATCC 33406 / DSM 1761 / CIP 103989 / NBRC 15051 / NCIMB 9469 / D465</strain>
    </source>
</reference>
<keyword evidence="1" id="KW-0732">Signal</keyword>
<dbReference type="RefSeq" id="WP_011585766.1">
    <property type="nucleotide sequence ID" value="NC_008255.1"/>
</dbReference>
<feature type="signal peptide" evidence="1">
    <location>
        <begin position="1"/>
        <end position="19"/>
    </location>
</feature>
<dbReference type="KEGG" id="chu:CHU_2396"/>
<sequence>MKHLLVTAFSLLCFTAAFAQVKISSPYEYGQTSIKIVIAYPTSITVADSTVLEVNYGGEAYERVTGVKGLSKELSQGYTNKDRFNNRRIFRVAVYQKSKPVVYSNETEVYYQPQFTYSDAGLPSVTNLKATVIEKEGKRYLHFTWAAVPGAAAYRLFIESGSMIWEASIGDQGYFYTTSYDYLLETTGERTYVFGVGAVEGPDDNTDVPKLVNKVTIKVPAAY</sequence>
<name>A0A6N4STL8_CYTH3</name>
<accession>A0A6N4STL8</accession>
<evidence type="ECO:0000256" key="1">
    <source>
        <dbReference type="SAM" id="SignalP"/>
    </source>
</evidence>
<dbReference type="AlphaFoldDB" id="A0A6N4STL8"/>
<evidence type="ECO:0000313" key="3">
    <source>
        <dbReference type="Proteomes" id="UP000001822"/>
    </source>
</evidence>
<organism evidence="2 3">
    <name type="scientific">Cytophaga hutchinsonii (strain ATCC 33406 / DSM 1761 / CIP 103989 / NBRC 15051 / NCIMB 9469 / D465)</name>
    <dbReference type="NCBI Taxonomy" id="269798"/>
    <lineage>
        <taxon>Bacteria</taxon>
        <taxon>Pseudomonadati</taxon>
        <taxon>Bacteroidota</taxon>
        <taxon>Cytophagia</taxon>
        <taxon>Cytophagales</taxon>
        <taxon>Cytophagaceae</taxon>
        <taxon>Cytophaga</taxon>
    </lineage>
</organism>
<proteinExistence type="predicted"/>
<feature type="chain" id="PRO_5027029893" evidence="1">
    <location>
        <begin position="20"/>
        <end position="223"/>
    </location>
</feature>
<dbReference type="Proteomes" id="UP000001822">
    <property type="component" value="Chromosome"/>
</dbReference>
<evidence type="ECO:0000313" key="2">
    <source>
        <dbReference type="EMBL" id="ABG59652.1"/>
    </source>
</evidence>
<keyword evidence="3" id="KW-1185">Reference proteome</keyword>
<gene>
    <name evidence="2" type="ordered locus">CHU_2396</name>
</gene>
<dbReference type="EMBL" id="CP000383">
    <property type="protein sequence ID" value="ABG59652.1"/>
    <property type="molecule type" value="Genomic_DNA"/>
</dbReference>
<protein>
    <submittedName>
        <fullName evidence="2">Uncharacterized protein</fullName>
    </submittedName>
</protein>